<evidence type="ECO:0000256" key="1">
    <source>
        <dbReference type="SAM" id="MobiDB-lite"/>
    </source>
</evidence>
<keyword evidence="2" id="KW-0472">Membrane</keyword>
<keyword evidence="2" id="KW-1133">Transmembrane helix</keyword>
<comment type="caution">
    <text evidence="3">The sequence shown here is derived from an EMBL/GenBank/DDBJ whole genome shotgun (WGS) entry which is preliminary data.</text>
</comment>
<keyword evidence="4" id="KW-1185">Reference proteome</keyword>
<organism evidence="3 4">
    <name type="scientific">Mycobacterium servetii</name>
    <dbReference type="NCBI Taxonomy" id="3237418"/>
    <lineage>
        <taxon>Bacteria</taxon>
        <taxon>Bacillati</taxon>
        <taxon>Actinomycetota</taxon>
        <taxon>Actinomycetes</taxon>
        <taxon>Mycobacteriales</taxon>
        <taxon>Mycobacteriaceae</taxon>
        <taxon>Mycobacterium</taxon>
    </lineage>
</organism>
<sequence>MSSTPPPPHTPAPVHFPGRRGRVGHRLRPAVIATVIGVIIVIAAAVTAAIVFSGNTNRPKPPPMLPSSHADAQKVGVALTAADPIVIADGISITLAPDWSLAERTSNSVTLYDSDNTSRMQVTVKPADGTDVVAVLQGDINRLTGTASTGLTNVTDMSGPETKTLQSAKFQQQASIPYSADISTQQGTIPILGVFEELLNTSNHLSAFVDFRQVGGGSLQAVSDAGMMVHSML</sequence>
<feature type="region of interest" description="Disordered" evidence="1">
    <location>
        <begin position="1"/>
        <end position="20"/>
    </location>
</feature>
<dbReference type="Proteomes" id="UP001564760">
    <property type="component" value="Unassembled WGS sequence"/>
</dbReference>
<accession>A0ABV4BZ36</accession>
<evidence type="ECO:0000256" key="2">
    <source>
        <dbReference type="SAM" id="Phobius"/>
    </source>
</evidence>
<dbReference type="RefSeq" id="WP_369738058.1">
    <property type="nucleotide sequence ID" value="NZ_JBGEDP010000001.1"/>
</dbReference>
<feature type="transmembrane region" description="Helical" evidence="2">
    <location>
        <begin position="30"/>
        <end position="52"/>
    </location>
</feature>
<reference evidence="3 4" key="1">
    <citation type="submission" date="2024-08" db="EMBL/GenBank/DDBJ databases">
        <title>Mycobacterium servetensis sp. nov., a novel rapid-growing mycobacterial species recovered from a human patient in Zaragoza, Spain.</title>
        <authorList>
            <person name="Tristancho-Baro A.I."/>
            <person name="Buenestado-Serrano S."/>
            <person name="Garcia De Viedma D."/>
            <person name="Milagro-Beamonte A."/>
            <person name="Burillo N."/>
            <person name="Sanz S."/>
            <person name="Lopez-Calleja A.I."/>
            <person name="Penas-Utrilla D."/>
            <person name="Guardingo M."/>
            <person name="Garcia M.J."/>
            <person name="Vinuelas-Bayon J."/>
        </authorList>
    </citation>
    <scope>NUCLEOTIDE SEQUENCE [LARGE SCALE GENOMIC DNA]</scope>
    <source>
        <strain evidence="4">HUMS_12744610</strain>
    </source>
</reference>
<evidence type="ECO:0000313" key="3">
    <source>
        <dbReference type="EMBL" id="MEY8015564.1"/>
    </source>
</evidence>
<feature type="compositionally biased region" description="Pro residues" evidence="1">
    <location>
        <begin position="1"/>
        <end position="11"/>
    </location>
</feature>
<keyword evidence="2" id="KW-0812">Transmembrane</keyword>
<evidence type="ECO:0000313" key="4">
    <source>
        <dbReference type="Proteomes" id="UP001564760"/>
    </source>
</evidence>
<proteinExistence type="predicted"/>
<name>A0ABV4BZ36_9MYCO</name>
<protein>
    <submittedName>
        <fullName evidence="3">Uncharacterized protein</fullName>
    </submittedName>
</protein>
<dbReference type="EMBL" id="JBGEDP010000001">
    <property type="protein sequence ID" value="MEY8015564.1"/>
    <property type="molecule type" value="Genomic_DNA"/>
</dbReference>
<gene>
    <name evidence="3" type="ORF">AB8998_11340</name>
</gene>